<comment type="similarity">
    <text evidence="1">Belongs to the glycosyltransferase 2 family.</text>
</comment>
<keyword evidence="4" id="KW-1133">Transmembrane helix</keyword>
<protein>
    <submittedName>
        <fullName evidence="6">Putative glycosyl transferase</fullName>
    </submittedName>
</protein>
<dbReference type="InterPro" id="IPR001173">
    <property type="entry name" value="Glyco_trans_2-like"/>
</dbReference>
<feature type="domain" description="Glycosyltransferase 2-like" evidence="5">
    <location>
        <begin position="4"/>
        <end position="165"/>
    </location>
</feature>
<evidence type="ECO:0000256" key="1">
    <source>
        <dbReference type="ARBA" id="ARBA00006739"/>
    </source>
</evidence>
<keyword evidence="3 6" id="KW-0808">Transferase</keyword>
<dbReference type="Gene3D" id="3.90.550.10">
    <property type="entry name" value="Spore Coat Polysaccharide Biosynthesis Protein SpsA, Chain A"/>
    <property type="match status" value="1"/>
</dbReference>
<dbReference type="SUPFAM" id="SSF53448">
    <property type="entry name" value="Nucleotide-diphospho-sugar transferases"/>
    <property type="match status" value="1"/>
</dbReference>
<dbReference type="Proteomes" id="UP000095673">
    <property type="component" value="Unassembled WGS sequence"/>
</dbReference>
<dbReference type="EMBL" id="CYXM01000007">
    <property type="protein sequence ID" value="CUN05639.1"/>
    <property type="molecule type" value="Genomic_DNA"/>
</dbReference>
<evidence type="ECO:0000259" key="5">
    <source>
        <dbReference type="Pfam" id="PF00535"/>
    </source>
</evidence>
<keyword evidence="2" id="KW-0328">Glycosyltransferase</keyword>
<evidence type="ECO:0000256" key="2">
    <source>
        <dbReference type="ARBA" id="ARBA00022676"/>
    </source>
</evidence>
<dbReference type="Pfam" id="PF00535">
    <property type="entry name" value="Glycos_transf_2"/>
    <property type="match status" value="1"/>
</dbReference>
<evidence type="ECO:0000313" key="7">
    <source>
        <dbReference type="Proteomes" id="UP000095673"/>
    </source>
</evidence>
<reference evidence="6 7" key="1">
    <citation type="submission" date="2015-09" db="EMBL/GenBank/DDBJ databases">
        <authorList>
            <consortium name="Pathogen Informatics"/>
        </authorList>
    </citation>
    <scope>NUCLEOTIDE SEQUENCE [LARGE SCALE GENOMIC DNA]</scope>
    <source>
        <strain evidence="6 7">2789STDY5834968</strain>
    </source>
</reference>
<proteinExistence type="inferred from homology"/>
<gene>
    <name evidence="6" type="ORF">ERS852580_01782</name>
</gene>
<dbReference type="GO" id="GO:0016757">
    <property type="term" value="F:glycosyltransferase activity"/>
    <property type="evidence" value="ECO:0007669"/>
    <property type="project" value="UniProtKB-KW"/>
</dbReference>
<name>A0A173TTM2_9FIRM</name>
<accession>A0A173TTM2</accession>
<keyword evidence="4" id="KW-0472">Membrane</keyword>
<dbReference type="PANTHER" id="PTHR43685">
    <property type="entry name" value="GLYCOSYLTRANSFERASE"/>
    <property type="match status" value="1"/>
</dbReference>
<dbReference type="PANTHER" id="PTHR43685:SF5">
    <property type="entry name" value="GLYCOSYLTRANSFERASE EPSE-RELATED"/>
    <property type="match status" value="1"/>
</dbReference>
<organism evidence="6 7">
    <name type="scientific">Agathobacter rectalis</name>
    <dbReference type="NCBI Taxonomy" id="39491"/>
    <lineage>
        <taxon>Bacteria</taxon>
        <taxon>Bacillati</taxon>
        <taxon>Bacillota</taxon>
        <taxon>Clostridia</taxon>
        <taxon>Lachnospirales</taxon>
        <taxon>Lachnospiraceae</taxon>
        <taxon>Agathobacter</taxon>
    </lineage>
</organism>
<evidence type="ECO:0000256" key="3">
    <source>
        <dbReference type="ARBA" id="ARBA00022679"/>
    </source>
</evidence>
<keyword evidence="4" id="KW-0812">Transmembrane</keyword>
<evidence type="ECO:0000256" key="4">
    <source>
        <dbReference type="SAM" id="Phobius"/>
    </source>
</evidence>
<sequence length="275" mass="32380">MQYSVLMSLYKKENPEWFCEAVESILKQTVKPDEIVIVEDGLLTNELENKVKYYENKYEKIFKIVRNSENHGLGFALNCGLKECRNEIVARMDTDDISVINRCDIELKYLEQNSNTVLVGSNVYEFSDNINNILDKRVVPTSYEDIYKFAKKRNPFNHPTVMFRKSAVLEVGGYSALRYGQDYELFGRMLIKGYRLENIDQCLLYFRRDEKTFEKRKNKESIRCYIETVKEFKRQGFSSWKDVMFVITSQTILSVLPSSVISLLYKIVRCKDEKK</sequence>
<dbReference type="AlphaFoldDB" id="A0A173TTM2"/>
<evidence type="ECO:0000313" key="6">
    <source>
        <dbReference type="EMBL" id="CUN05639.1"/>
    </source>
</evidence>
<feature type="transmembrane region" description="Helical" evidence="4">
    <location>
        <begin position="243"/>
        <end position="265"/>
    </location>
</feature>
<dbReference type="InterPro" id="IPR029044">
    <property type="entry name" value="Nucleotide-diphossugar_trans"/>
</dbReference>
<dbReference type="InterPro" id="IPR050834">
    <property type="entry name" value="Glycosyltransf_2"/>
</dbReference>